<dbReference type="AlphaFoldDB" id="A0A8C6URA4"/>
<evidence type="ECO:0000256" key="1">
    <source>
        <dbReference type="ARBA" id="ARBA00010868"/>
    </source>
</evidence>
<feature type="signal peptide" evidence="4">
    <location>
        <begin position="1"/>
        <end position="20"/>
    </location>
</feature>
<feature type="chain" id="PRO_5034695631" description="C-C motif chemokine" evidence="4">
    <location>
        <begin position="21"/>
        <end position="100"/>
    </location>
</feature>
<reference evidence="6" key="1">
    <citation type="submission" date="2025-08" db="UniProtKB">
        <authorList>
            <consortium name="Ensembl"/>
        </authorList>
    </citation>
    <scope>IDENTIFICATION</scope>
</reference>
<dbReference type="InterPro" id="IPR039809">
    <property type="entry name" value="Chemokine_b/g/d"/>
</dbReference>
<evidence type="ECO:0000313" key="6">
    <source>
        <dbReference type="Ensembl" id="ENSNMLP00000038947.1"/>
    </source>
</evidence>
<evidence type="ECO:0000313" key="7">
    <source>
        <dbReference type="Proteomes" id="UP000694523"/>
    </source>
</evidence>
<organism evidence="6 7">
    <name type="scientific">Neogobius melanostomus</name>
    <name type="common">round goby</name>
    <dbReference type="NCBI Taxonomy" id="47308"/>
    <lineage>
        <taxon>Eukaryota</taxon>
        <taxon>Metazoa</taxon>
        <taxon>Chordata</taxon>
        <taxon>Craniata</taxon>
        <taxon>Vertebrata</taxon>
        <taxon>Euteleostomi</taxon>
        <taxon>Actinopterygii</taxon>
        <taxon>Neopterygii</taxon>
        <taxon>Teleostei</taxon>
        <taxon>Neoteleostei</taxon>
        <taxon>Acanthomorphata</taxon>
        <taxon>Gobiaria</taxon>
        <taxon>Gobiiformes</taxon>
        <taxon>Gobioidei</taxon>
        <taxon>Gobiidae</taxon>
        <taxon>Benthophilinae</taxon>
        <taxon>Neogobiini</taxon>
        <taxon>Neogobius</taxon>
    </lineage>
</organism>
<dbReference type="InterPro" id="IPR036048">
    <property type="entry name" value="Interleukin_8-like_sf"/>
</dbReference>
<dbReference type="SMART" id="SM00199">
    <property type="entry name" value="SCY"/>
    <property type="match status" value="1"/>
</dbReference>
<dbReference type="Gene3D" id="2.40.50.40">
    <property type="match status" value="1"/>
</dbReference>
<feature type="domain" description="Chemokine interleukin-8-like" evidence="5">
    <location>
        <begin position="24"/>
        <end position="86"/>
    </location>
</feature>
<dbReference type="Proteomes" id="UP000694523">
    <property type="component" value="Unplaced"/>
</dbReference>
<dbReference type="InterPro" id="IPR001811">
    <property type="entry name" value="Chemokine_IL8-like_dom"/>
</dbReference>
<comment type="subcellular location">
    <subcellularLocation>
        <location evidence="4">Secreted</location>
    </subcellularLocation>
</comment>
<name>A0A8C6URA4_9GOBI</name>
<comment type="similarity">
    <text evidence="1 4">Belongs to the intercrine beta (chemokine CC) family.</text>
</comment>
<reference evidence="6" key="2">
    <citation type="submission" date="2025-09" db="UniProtKB">
        <authorList>
            <consortium name="Ensembl"/>
        </authorList>
    </citation>
    <scope>IDENTIFICATION</scope>
</reference>
<keyword evidence="4" id="KW-0732">Signal</keyword>
<keyword evidence="2 4" id="KW-0202">Cytokine</keyword>
<evidence type="ECO:0000256" key="3">
    <source>
        <dbReference type="ARBA" id="ARBA00023157"/>
    </source>
</evidence>
<sequence length="100" mass="11577">MRWITVLALLVVCLMCLSVAQISYDDCCLKYANTLSRRLQKQAVSFSRQETDGGCNLTAVIFTLKRGRIYCTDPNAKWVKDLIEHIKKKRAKNGRRYYRG</sequence>
<dbReference type="Ensembl" id="ENSNMLT00000043343.1">
    <property type="protein sequence ID" value="ENSNMLP00000038947.1"/>
    <property type="gene ID" value="ENSNMLG00000024003.1"/>
</dbReference>
<keyword evidence="4" id="KW-0145">Chemotaxis</keyword>
<dbReference type="Pfam" id="PF00048">
    <property type="entry name" value="IL8"/>
    <property type="match status" value="1"/>
</dbReference>
<dbReference type="GO" id="GO:0005615">
    <property type="term" value="C:extracellular space"/>
    <property type="evidence" value="ECO:0007669"/>
    <property type="project" value="UniProtKB-KW"/>
</dbReference>
<dbReference type="SUPFAM" id="SSF54117">
    <property type="entry name" value="Interleukin 8-like chemokines"/>
    <property type="match status" value="1"/>
</dbReference>
<evidence type="ECO:0000256" key="2">
    <source>
        <dbReference type="ARBA" id="ARBA00022514"/>
    </source>
</evidence>
<dbReference type="GO" id="GO:0008009">
    <property type="term" value="F:chemokine activity"/>
    <property type="evidence" value="ECO:0007669"/>
    <property type="project" value="InterPro"/>
</dbReference>
<dbReference type="PROSITE" id="PS00472">
    <property type="entry name" value="SMALL_CYTOKINES_CC"/>
    <property type="match status" value="1"/>
</dbReference>
<protein>
    <recommendedName>
        <fullName evidence="4">C-C motif chemokine</fullName>
    </recommendedName>
</protein>
<proteinExistence type="inferred from homology"/>
<dbReference type="GO" id="GO:0006955">
    <property type="term" value="P:immune response"/>
    <property type="evidence" value="ECO:0007669"/>
    <property type="project" value="InterPro"/>
</dbReference>
<dbReference type="CDD" id="cd00169">
    <property type="entry name" value="Chemokine"/>
    <property type="match status" value="1"/>
</dbReference>
<dbReference type="InterPro" id="IPR000827">
    <property type="entry name" value="Chemokine_CC_CS"/>
</dbReference>
<evidence type="ECO:0000256" key="4">
    <source>
        <dbReference type="RuleBase" id="RU361150"/>
    </source>
</evidence>
<keyword evidence="4" id="KW-0964">Secreted</keyword>
<dbReference type="PANTHER" id="PTHR12015">
    <property type="entry name" value="SMALL INDUCIBLE CYTOKINE A"/>
    <property type="match status" value="1"/>
</dbReference>
<keyword evidence="7" id="KW-1185">Reference proteome</keyword>
<dbReference type="PANTHER" id="PTHR12015:SF186">
    <property type="entry name" value="C-C MOTIF CHEMOKINE 21-LIKE-RELATED"/>
    <property type="match status" value="1"/>
</dbReference>
<evidence type="ECO:0000259" key="5">
    <source>
        <dbReference type="SMART" id="SM00199"/>
    </source>
</evidence>
<accession>A0A8C6URA4</accession>
<keyword evidence="3" id="KW-1015">Disulfide bond</keyword>